<evidence type="ECO:0000256" key="1">
    <source>
        <dbReference type="SAM" id="Phobius"/>
    </source>
</evidence>
<gene>
    <name evidence="2" type="ORF">ACFFI0_17965</name>
</gene>
<proteinExistence type="predicted"/>
<dbReference type="EMBL" id="JBHLWO010000002">
    <property type="protein sequence ID" value="MFC0320217.1"/>
    <property type="molecule type" value="Genomic_DNA"/>
</dbReference>
<protein>
    <submittedName>
        <fullName evidence="2">Uncharacterized protein</fullName>
    </submittedName>
</protein>
<comment type="caution">
    <text evidence="2">The sequence shown here is derived from an EMBL/GenBank/DDBJ whole genome shotgun (WGS) entry which is preliminary data.</text>
</comment>
<name>A0ABV6HMU4_9SPHI</name>
<organism evidence="2 3">
    <name type="scientific">Olivibacter oleidegradans</name>
    <dbReference type="NCBI Taxonomy" id="760123"/>
    <lineage>
        <taxon>Bacteria</taxon>
        <taxon>Pseudomonadati</taxon>
        <taxon>Bacteroidota</taxon>
        <taxon>Sphingobacteriia</taxon>
        <taxon>Sphingobacteriales</taxon>
        <taxon>Sphingobacteriaceae</taxon>
        <taxon>Olivibacter</taxon>
    </lineage>
</organism>
<keyword evidence="1" id="KW-1133">Transmembrane helix</keyword>
<dbReference type="Proteomes" id="UP001589774">
    <property type="component" value="Unassembled WGS sequence"/>
</dbReference>
<evidence type="ECO:0000313" key="3">
    <source>
        <dbReference type="Proteomes" id="UP001589774"/>
    </source>
</evidence>
<dbReference type="RefSeq" id="WP_377477405.1">
    <property type="nucleotide sequence ID" value="NZ_JBHLWO010000002.1"/>
</dbReference>
<accession>A0ABV6HMU4</accession>
<keyword evidence="1" id="KW-0472">Membrane</keyword>
<evidence type="ECO:0000313" key="2">
    <source>
        <dbReference type="EMBL" id="MFC0320217.1"/>
    </source>
</evidence>
<sequence>MEKLLNRWTQEQENINRQWVAAIVAPLLLTFFRYYLSLLVRLMPIPRYPVLAFHLPFTRFIHRWLYRRKFAVFPRWPWMA</sequence>
<keyword evidence="3" id="KW-1185">Reference proteome</keyword>
<reference evidence="2 3" key="1">
    <citation type="submission" date="2024-09" db="EMBL/GenBank/DDBJ databases">
        <authorList>
            <person name="Sun Q."/>
            <person name="Mori K."/>
        </authorList>
    </citation>
    <scope>NUCLEOTIDE SEQUENCE [LARGE SCALE GENOMIC DNA]</scope>
    <source>
        <strain evidence="2 3">CCM 7765</strain>
    </source>
</reference>
<keyword evidence="1" id="KW-0812">Transmembrane</keyword>
<feature type="transmembrane region" description="Helical" evidence="1">
    <location>
        <begin position="20"/>
        <end position="36"/>
    </location>
</feature>